<feature type="region of interest" description="Disordered" evidence="1">
    <location>
        <begin position="32"/>
        <end position="68"/>
    </location>
</feature>
<dbReference type="Pfam" id="PF24808">
    <property type="entry name" value="DUF7707"/>
    <property type="match status" value="1"/>
</dbReference>
<evidence type="ECO:0000256" key="2">
    <source>
        <dbReference type="SAM" id="SignalP"/>
    </source>
</evidence>
<feature type="region of interest" description="Disordered" evidence="1">
    <location>
        <begin position="160"/>
        <end position="234"/>
    </location>
</feature>
<evidence type="ECO:0000256" key="1">
    <source>
        <dbReference type="SAM" id="MobiDB-lite"/>
    </source>
</evidence>
<dbReference type="Proteomes" id="UP000271337">
    <property type="component" value="Unassembled WGS sequence"/>
</dbReference>
<gene>
    <name evidence="4" type="ORF">D0867_10754</name>
</gene>
<dbReference type="PANTHER" id="PTHR38118:SF2">
    <property type="entry name" value="CDP-ALCOHOL PHOSPHATIDYLTRANSFERASE PROTEIN"/>
    <property type="match status" value="1"/>
</dbReference>
<reference evidence="4 5" key="1">
    <citation type="journal article" date="2018" name="BMC Genomics">
        <title>Genomic evidence for intraspecific hybridization in a clonal and extremely halotolerant yeast.</title>
        <authorList>
            <person name="Gostincar C."/>
            <person name="Stajich J.E."/>
            <person name="Zupancic J."/>
            <person name="Zalar P."/>
            <person name="Gunde-Cimerman N."/>
        </authorList>
    </citation>
    <scope>NUCLEOTIDE SEQUENCE [LARGE SCALE GENOMIC DNA]</scope>
    <source>
        <strain evidence="4 5">EXF-6669</strain>
    </source>
</reference>
<proteinExistence type="predicted"/>
<dbReference type="InterPro" id="IPR056124">
    <property type="entry name" value="DUF7707"/>
</dbReference>
<evidence type="ECO:0000313" key="4">
    <source>
        <dbReference type="EMBL" id="RMY03250.1"/>
    </source>
</evidence>
<feature type="signal peptide" evidence="2">
    <location>
        <begin position="1"/>
        <end position="27"/>
    </location>
</feature>
<feature type="compositionally biased region" description="Low complexity" evidence="1">
    <location>
        <begin position="216"/>
        <end position="234"/>
    </location>
</feature>
<feature type="compositionally biased region" description="Acidic residues" evidence="1">
    <location>
        <begin position="203"/>
        <end position="215"/>
    </location>
</feature>
<sequence>MQVRLSSNMLYSTFLVAATAFTGFVSAQSTSNTQSSSGAQTTSGAQNQTGTQTGSTGDDGEGQYTIDPNSVDLSERQNWCRAQFNTCNSVCGGQAFPNECDATTLSYTCVCTNGNMPNISSYDQSLAAYECREWRQQCVQRVGDDAQQQQDCINTQCGSREVSDASSSSSSSMASMTATSSSSGSDSTSSASTTAGAGGSSDSDSDSDSNSDSDSDSSASGTASSSAAAASQSDSGAAAMRFAQSYGTGVLATGLLAFFGLAL</sequence>
<feature type="domain" description="DUF7707" evidence="3">
    <location>
        <begin position="64"/>
        <end position="160"/>
    </location>
</feature>
<dbReference type="VEuPathDB" id="FungiDB:BTJ68_08511"/>
<dbReference type="AlphaFoldDB" id="A0A3M6YJR6"/>
<dbReference type="PANTHER" id="PTHR38118">
    <property type="entry name" value="ANCHORED CELL WALL PROTEIN 11-RELATED"/>
    <property type="match status" value="1"/>
</dbReference>
<feature type="chain" id="PRO_5017997183" description="DUF7707 domain-containing protein" evidence="2">
    <location>
        <begin position="28"/>
        <end position="263"/>
    </location>
</feature>
<comment type="caution">
    <text evidence="4">The sequence shown here is derived from an EMBL/GenBank/DDBJ whole genome shotgun (WGS) entry which is preliminary data.</text>
</comment>
<accession>A0A3M6YJR6</accession>
<protein>
    <recommendedName>
        <fullName evidence="3">DUF7707 domain-containing protein</fullName>
    </recommendedName>
</protein>
<dbReference type="OrthoDB" id="2121879at2759"/>
<evidence type="ECO:0000259" key="3">
    <source>
        <dbReference type="Pfam" id="PF24808"/>
    </source>
</evidence>
<feature type="compositionally biased region" description="Low complexity" evidence="1">
    <location>
        <begin position="164"/>
        <end position="195"/>
    </location>
</feature>
<evidence type="ECO:0000313" key="5">
    <source>
        <dbReference type="Proteomes" id="UP000271337"/>
    </source>
</evidence>
<name>A0A3M6YJR6_HORWE</name>
<dbReference type="EMBL" id="QWIL01001440">
    <property type="protein sequence ID" value="RMY03250.1"/>
    <property type="molecule type" value="Genomic_DNA"/>
</dbReference>
<organism evidence="4 5">
    <name type="scientific">Hortaea werneckii</name>
    <name type="common">Black yeast</name>
    <name type="synonym">Cladosporium werneckii</name>
    <dbReference type="NCBI Taxonomy" id="91943"/>
    <lineage>
        <taxon>Eukaryota</taxon>
        <taxon>Fungi</taxon>
        <taxon>Dikarya</taxon>
        <taxon>Ascomycota</taxon>
        <taxon>Pezizomycotina</taxon>
        <taxon>Dothideomycetes</taxon>
        <taxon>Dothideomycetidae</taxon>
        <taxon>Mycosphaerellales</taxon>
        <taxon>Teratosphaeriaceae</taxon>
        <taxon>Hortaea</taxon>
    </lineage>
</organism>
<keyword evidence="2" id="KW-0732">Signal</keyword>
<feature type="compositionally biased region" description="Low complexity" evidence="1">
    <location>
        <begin position="32"/>
        <end position="56"/>
    </location>
</feature>